<keyword evidence="3" id="KW-1185">Reference proteome</keyword>
<feature type="transmembrane region" description="Helical" evidence="1">
    <location>
        <begin position="94"/>
        <end position="118"/>
    </location>
</feature>
<evidence type="ECO:0000313" key="2">
    <source>
        <dbReference type="EMBL" id="MTD95034.1"/>
    </source>
</evidence>
<dbReference type="Proteomes" id="UP000440694">
    <property type="component" value="Unassembled WGS sequence"/>
</dbReference>
<sequence>MWNKRRLLLYPLLALIAGSLAMVFIGDPAHWLSTAGLLFDIAGLVQLEVSGVFARIIREYGDEEKWPGGPPSRITREIIDNPDTPIRTGLRNWLFFEGSTGLWFIFMGQLLQLAAVWAA</sequence>
<feature type="transmembrane region" description="Helical" evidence="1">
    <location>
        <begin position="37"/>
        <end position="57"/>
    </location>
</feature>
<keyword evidence="1" id="KW-1133">Transmembrane helix</keyword>
<comment type="caution">
    <text evidence="2">The sequence shown here is derived from an EMBL/GenBank/DDBJ whole genome shotgun (WGS) entry which is preliminary data.</text>
</comment>
<gene>
    <name evidence="2" type="ORF">GIW81_11900</name>
</gene>
<proteinExistence type="predicted"/>
<name>A0A6I3KJ05_9HYPH</name>
<dbReference type="RefSeq" id="WP_154739382.1">
    <property type="nucleotide sequence ID" value="NZ_WMBQ01000001.1"/>
</dbReference>
<organism evidence="2 3">
    <name type="scientific">Hyphomicrobium album</name>
    <dbReference type="NCBI Taxonomy" id="2665159"/>
    <lineage>
        <taxon>Bacteria</taxon>
        <taxon>Pseudomonadati</taxon>
        <taxon>Pseudomonadota</taxon>
        <taxon>Alphaproteobacteria</taxon>
        <taxon>Hyphomicrobiales</taxon>
        <taxon>Hyphomicrobiaceae</taxon>
        <taxon>Hyphomicrobium</taxon>
    </lineage>
</organism>
<evidence type="ECO:0000256" key="1">
    <source>
        <dbReference type="SAM" id="Phobius"/>
    </source>
</evidence>
<accession>A0A6I3KJ05</accession>
<keyword evidence="1" id="KW-0472">Membrane</keyword>
<protein>
    <submittedName>
        <fullName evidence="2">Uncharacterized protein</fullName>
    </submittedName>
</protein>
<keyword evidence="1" id="KW-0812">Transmembrane</keyword>
<reference evidence="2 3" key="1">
    <citation type="submission" date="2019-11" db="EMBL/GenBank/DDBJ databases">
        <title>Identification of a novel strain.</title>
        <authorList>
            <person name="Xu Q."/>
            <person name="Wang G."/>
        </authorList>
    </citation>
    <scope>NUCLEOTIDE SEQUENCE [LARGE SCALE GENOMIC DNA]</scope>
    <source>
        <strain evidence="3">xq</strain>
    </source>
</reference>
<dbReference type="AlphaFoldDB" id="A0A6I3KJ05"/>
<evidence type="ECO:0000313" key="3">
    <source>
        <dbReference type="Proteomes" id="UP000440694"/>
    </source>
</evidence>
<dbReference type="EMBL" id="WMBQ01000001">
    <property type="protein sequence ID" value="MTD95034.1"/>
    <property type="molecule type" value="Genomic_DNA"/>
</dbReference>